<dbReference type="InterPro" id="IPR032360">
    <property type="entry name" value="DUF4869"/>
</dbReference>
<gene>
    <name evidence="1" type="ORF">DQQ01_00745</name>
</gene>
<name>A0A2Z4U7P0_9FIRM</name>
<protein>
    <submittedName>
        <fullName evidence="1">DUF4869 domain-containing protein</fullName>
    </submittedName>
</protein>
<sequence>MFNASVCGDDCAKWILSIAKTKDLTINLRHIMHFGDEDFEIEILNTGDIIHNMLEYVDIAGEYV</sequence>
<dbReference type="AlphaFoldDB" id="A0A2Z4U7P0"/>
<dbReference type="Proteomes" id="UP000250003">
    <property type="component" value="Chromosome"/>
</dbReference>
<proteinExistence type="predicted"/>
<evidence type="ECO:0000313" key="2">
    <source>
        <dbReference type="Proteomes" id="UP000250003"/>
    </source>
</evidence>
<reference evidence="2" key="1">
    <citation type="submission" date="2018-06" db="EMBL/GenBank/DDBJ databases">
        <title>Description of Blautia argi sp. nov., a new anaerobic isolated from dog feces.</title>
        <authorList>
            <person name="Chang Y.-H."/>
            <person name="Paek J."/>
            <person name="Shin Y."/>
        </authorList>
    </citation>
    <scope>NUCLEOTIDE SEQUENCE [LARGE SCALE GENOMIC DNA]</scope>
    <source>
        <strain evidence="2">KCTC 15426</strain>
    </source>
</reference>
<dbReference type="OrthoDB" id="3183892at2"/>
<accession>A0A2Z4U7P0</accession>
<dbReference type="EMBL" id="CP030280">
    <property type="protein sequence ID" value="AWY96929.1"/>
    <property type="molecule type" value="Genomic_DNA"/>
</dbReference>
<dbReference type="KEGG" id="blau:DQQ01_00745"/>
<keyword evidence="2" id="KW-1185">Reference proteome</keyword>
<evidence type="ECO:0000313" key="1">
    <source>
        <dbReference type="EMBL" id="AWY96929.1"/>
    </source>
</evidence>
<dbReference type="Pfam" id="PF16163">
    <property type="entry name" value="DUF4869"/>
    <property type="match status" value="1"/>
</dbReference>
<organism evidence="1 2">
    <name type="scientific">Blautia argi</name>
    <dbReference type="NCBI Taxonomy" id="1912897"/>
    <lineage>
        <taxon>Bacteria</taxon>
        <taxon>Bacillati</taxon>
        <taxon>Bacillota</taxon>
        <taxon>Clostridia</taxon>
        <taxon>Lachnospirales</taxon>
        <taxon>Lachnospiraceae</taxon>
        <taxon>Blautia</taxon>
    </lineage>
</organism>